<evidence type="ECO:0000259" key="2">
    <source>
        <dbReference type="PROSITE" id="PS50172"/>
    </source>
</evidence>
<dbReference type="SUPFAM" id="SSF52113">
    <property type="entry name" value="BRCT domain"/>
    <property type="match status" value="2"/>
</dbReference>
<dbReference type="GO" id="GO:0033314">
    <property type="term" value="P:mitotic DNA replication checkpoint signaling"/>
    <property type="evidence" value="ECO:0007669"/>
    <property type="project" value="TreeGrafter"/>
</dbReference>
<dbReference type="SMART" id="SM00292">
    <property type="entry name" value="BRCT"/>
    <property type="match status" value="2"/>
</dbReference>
<dbReference type="PROSITE" id="PS50172">
    <property type="entry name" value="BRCT"/>
    <property type="match status" value="2"/>
</dbReference>
<evidence type="ECO:0000313" key="4">
    <source>
        <dbReference type="Proteomes" id="UP000186922"/>
    </source>
</evidence>
<dbReference type="Proteomes" id="UP000186922">
    <property type="component" value="Unassembled WGS sequence"/>
</dbReference>
<keyword evidence="1" id="KW-0677">Repeat</keyword>
<dbReference type="Pfam" id="PF12738">
    <property type="entry name" value="PTCB-BRCT"/>
    <property type="match status" value="1"/>
</dbReference>
<reference evidence="3 4" key="1">
    <citation type="journal article" date="2016" name="Nat. Commun.">
        <title>Extremotolerant tardigrade genome and improved radiotolerance of human cultured cells by tardigrade-unique protein.</title>
        <authorList>
            <person name="Hashimoto T."/>
            <person name="Horikawa D.D."/>
            <person name="Saito Y."/>
            <person name="Kuwahara H."/>
            <person name="Kozuka-Hata H."/>
            <person name="Shin-I T."/>
            <person name="Minakuchi Y."/>
            <person name="Ohishi K."/>
            <person name="Motoyama A."/>
            <person name="Aizu T."/>
            <person name="Enomoto A."/>
            <person name="Kondo K."/>
            <person name="Tanaka S."/>
            <person name="Hara Y."/>
            <person name="Koshikawa S."/>
            <person name="Sagara H."/>
            <person name="Miura T."/>
            <person name="Yokobori S."/>
            <person name="Miyagawa K."/>
            <person name="Suzuki Y."/>
            <person name="Kubo T."/>
            <person name="Oyama M."/>
            <person name="Kohara Y."/>
            <person name="Fujiyama A."/>
            <person name="Arakawa K."/>
            <person name="Katayama T."/>
            <person name="Toyoda A."/>
            <person name="Kunieda T."/>
        </authorList>
    </citation>
    <scope>NUCLEOTIDE SEQUENCE [LARGE SCALE GENOMIC DNA]</scope>
    <source>
        <strain evidence="3 4">YOKOZUNA-1</strain>
    </source>
</reference>
<dbReference type="InterPro" id="IPR001357">
    <property type="entry name" value="BRCT_dom"/>
</dbReference>
<organism evidence="3 4">
    <name type="scientific">Ramazzottius varieornatus</name>
    <name type="common">Water bear</name>
    <name type="synonym">Tardigrade</name>
    <dbReference type="NCBI Taxonomy" id="947166"/>
    <lineage>
        <taxon>Eukaryota</taxon>
        <taxon>Metazoa</taxon>
        <taxon>Ecdysozoa</taxon>
        <taxon>Tardigrada</taxon>
        <taxon>Eutardigrada</taxon>
        <taxon>Parachela</taxon>
        <taxon>Hypsibioidea</taxon>
        <taxon>Ramazzottiidae</taxon>
        <taxon>Ramazzottius</taxon>
    </lineage>
</organism>
<dbReference type="GO" id="GO:0006270">
    <property type="term" value="P:DNA replication initiation"/>
    <property type="evidence" value="ECO:0007669"/>
    <property type="project" value="TreeGrafter"/>
</dbReference>
<dbReference type="Pfam" id="PF00533">
    <property type="entry name" value="BRCT"/>
    <property type="match status" value="1"/>
</dbReference>
<protein>
    <recommendedName>
        <fullName evidence="2">BRCT domain-containing protein</fullName>
    </recommendedName>
</protein>
<dbReference type="Gene3D" id="3.40.50.10190">
    <property type="entry name" value="BRCT domain"/>
    <property type="match status" value="2"/>
</dbReference>
<name>A0A1D1UQV1_RAMVA</name>
<dbReference type="EMBL" id="BDGG01000001">
    <property type="protein sequence ID" value="GAU88753.1"/>
    <property type="molecule type" value="Genomic_DNA"/>
</dbReference>
<dbReference type="STRING" id="947166.A0A1D1UQV1"/>
<evidence type="ECO:0000313" key="3">
    <source>
        <dbReference type="EMBL" id="GAU88753.1"/>
    </source>
</evidence>
<proteinExistence type="predicted"/>
<gene>
    <name evidence="3" type="primary">RvY_01391</name>
    <name evidence="3" type="synonym">RvY_01391.1</name>
    <name evidence="3" type="ORF">RvY_01391-1</name>
</gene>
<dbReference type="PANTHER" id="PTHR13561">
    <property type="entry name" value="DNA REPLICATION REGULATOR DPB11-RELATED"/>
    <property type="match status" value="1"/>
</dbReference>
<sequence length="156" mass="16983">MPTEHRTDIFQKVQKMGGLTSAALTATCTHLVTPVVGSGKYHAAKENGIKVVLPGWVDEIYRLGMMTDQDYSDDAKLATKFATPIFAGVSVSVSQASQPQRLEIKTLMMEYGGEYGDDFTRAIANPTGNKYAAAGVWMVPIVRSQWMYGSVKKGTV</sequence>
<dbReference type="OrthoDB" id="251770at2759"/>
<dbReference type="PANTHER" id="PTHR13561:SF20">
    <property type="entry name" value="DNA TOPOISOMERASE 2-BINDING PROTEIN 1"/>
    <property type="match status" value="1"/>
</dbReference>
<dbReference type="InterPro" id="IPR036420">
    <property type="entry name" value="BRCT_dom_sf"/>
</dbReference>
<feature type="domain" description="BRCT" evidence="2">
    <location>
        <begin position="1"/>
        <end position="59"/>
    </location>
</feature>
<feature type="domain" description="BRCT" evidence="2">
    <location>
        <begin position="81"/>
        <end position="156"/>
    </location>
</feature>
<accession>A0A1D1UQV1</accession>
<keyword evidence="4" id="KW-1185">Reference proteome</keyword>
<comment type="caution">
    <text evidence="3">The sequence shown here is derived from an EMBL/GenBank/DDBJ whole genome shotgun (WGS) entry which is preliminary data.</text>
</comment>
<evidence type="ECO:0000256" key="1">
    <source>
        <dbReference type="ARBA" id="ARBA00022737"/>
    </source>
</evidence>
<dbReference type="GO" id="GO:0007095">
    <property type="term" value="P:mitotic G2 DNA damage checkpoint signaling"/>
    <property type="evidence" value="ECO:0007669"/>
    <property type="project" value="TreeGrafter"/>
</dbReference>
<dbReference type="AlphaFoldDB" id="A0A1D1UQV1"/>